<gene>
    <name evidence="15" type="primary">fyuA</name>
    <name evidence="15" type="ORF">PsB1_1426</name>
</gene>
<evidence type="ECO:0000256" key="10">
    <source>
        <dbReference type="ARBA" id="ARBA00023237"/>
    </source>
</evidence>
<evidence type="ECO:0000256" key="1">
    <source>
        <dbReference type="ARBA" id="ARBA00004571"/>
    </source>
</evidence>
<reference evidence="15" key="2">
    <citation type="journal article" date="2023" name="ISME Commun">
        <title>Characterization of a bloom-associated alphaproteobacterial lineage, 'Candidatus Phycosocius': insights into freshwater algal-bacterial interactions.</title>
        <authorList>
            <person name="Tanabe Y."/>
            <person name="Yamaguchi H."/>
            <person name="Yoshida M."/>
            <person name="Kai A."/>
            <person name="Okazaki Y."/>
        </authorList>
    </citation>
    <scope>NUCLEOTIDE SEQUENCE</scope>
    <source>
        <strain evidence="15">BOTRYCO-1</strain>
    </source>
</reference>
<dbReference type="InterPro" id="IPR012910">
    <property type="entry name" value="Plug_dom"/>
</dbReference>
<evidence type="ECO:0000313" key="16">
    <source>
        <dbReference type="Proteomes" id="UP001161064"/>
    </source>
</evidence>
<evidence type="ECO:0000256" key="6">
    <source>
        <dbReference type="ARBA" id="ARBA00023004"/>
    </source>
</evidence>
<organism evidence="15 16">
    <name type="scientific">Candidatus Phycosocius spiralis</name>
    <dbReference type="NCBI Taxonomy" id="2815099"/>
    <lineage>
        <taxon>Bacteria</taxon>
        <taxon>Pseudomonadati</taxon>
        <taxon>Pseudomonadota</taxon>
        <taxon>Alphaproteobacteria</taxon>
        <taxon>Caulobacterales</taxon>
        <taxon>Caulobacterales incertae sedis</taxon>
        <taxon>Candidatus Phycosocius</taxon>
    </lineage>
</organism>
<evidence type="ECO:0000256" key="3">
    <source>
        <dbReference type="ARBA" id="ARBA00022452"/>
    </source>
</evidence>
<evidence type="ECO:0000256" key="8">
    <source>
        <dbReference type="ARBA" id="ARBA00023077"/>
    </source>
</evidence>
<keyword evidence="7" id="KW-0406">Ion transport</keyword>
<keyword evidence="5 11" id="KW-0812">Transmembrane</keyword>
<dbReference type="Pfam" id="PF00593">
    <property type="entry name" value="TonB_dep_Rec_b-barrel"/>
    <property type="match status" value="1"/>
</dbReference>
<comment type="similarity">
    <text evidence="11 12">Belongs to the TonB-dependent receptor family.</text>
</comment>
<accession>A0ABQ4PW95</accession>
<dbReference type="PROSITE" id="PS52016">
    <property type="entry name" value="TONB_DEPENDENT_REC_3"/>
    <property type="match status" value="1"/>
</dbReference>
<feature type="domain" description="TonB-dependent receptor-like beta-barrel" evidence="13">
    <location>
        <begin position="261"/>
        <end position="656"/>
    </location>
</feature>
<dbReference type="Gene3D" id="2.40.170.20">
    <property type="entry name" value="TonB-dependent receptor, beta-barrel domain"/>
    <property type="match status" value="1"/>
</dbReference>
<dbReference type="Pfam" id="PF07715">
    <property type="entry name" value="Plug"/>
    <property type="match status" value="1"/>
</dbReference>
<evidence type="ECO:0000256" key="11">
    <source>
        <dbReference type="PROSITE-ProRule" id="PRU01360"/>
    </source>
</evidence>
<evidence type="ECO:0000256" key="2">
    <source>
        <dbReference type="ARBA" id="ARBA00022448"/>
    </source>
</evidence>
<evidence type="ECO:0000256" key="7">
    <source>
        <dbReference type="ARBA" id="ARBA00023065"/>
    </source>
</evidence>
<dbReference type="PANTHER" id="PTHR32552">
    <property type="entry name" value="FERRICHROME IRON RECEPTOR-RELATED"/>
    <property type="match status" value="1"/>
</dbReference>
<keyword evidence="6" id="KW-0408">Iron</keyword>
<proteinExistence type="inferred from homology"/>
<feature type="domain" description="TonB-dependent receptor plug" evidence="14">
    <location>
        <begin position="56"/>
        <end position="140"/>
    </location>
</feature>
<evidence type="ECO:0000259" key="14">
    <source>
        <dbReference type="Pfam" id="PF07715"/>
    </source>
</evidence>
<protein>
    <submittedName>
        <fullName evidence="15">TonB-dependent receptor</fullName>
    </submittedName>
</protein>
<comment type="caution">
    <text evidence="15">The sequence shown here is derived from an EMBL/GenBank/DDBJ whole genome shotgun (WGS) entry which is preliminary data.</text>
</comment>
<keyword evidence="16" id="KW-1185">Reference proteome</keyword>
<dbReference type="SUPFAM" id="SSF56935">
    <property type="entry name" value="Porins"/>
    <property type="match status" value="1"/>
</dbReference>
<dbReference type="EMBL" id="BPFZ01000008">
    <property type="protein sequence ID" value="GIU67272.1"/>
    <property type="molecule type" value="Genomic_DNA"/>
</dbReference>
<dbReference type="Proteomes" id="UP001161064">
    <property type="component" value="Unassembled WGS sequence"/>
</dbReference>
<dbReference type="InterPro" id="IPR039426">
    <property type="entry name" value="TonB-dep_rcpt-like"/>
</dbReference>
<keyword evidence="3 11" id="KW-1134">Transmembrane beta strand</keyword>
<keyword evidence="4" id="KW-0410">Iron transport</keyword>
<keyword evidence="9 11" id="KW-0472">Membrane</keyword>
<sequence length="702" mass="76794">MLIALTWLSAAYANSISAVPVGGLPNPAEIIVVRGRKEREFSAPASVVTLNPASRATLDEVADAVPGVWMVNDQDPGTNILSIRGATTDRLQQASVAVVLDGVALADTELFTPRLYDLSGIEVLKGPQGALFGKNAAGGVIGVSTQMSGPSYVTTRVGNGGLKELELAKEINLASGWALRGSGLWSSADGWIKNSTLDKIVDQVETKSARLRLTGSAYGWDFDFKFQWLEEEGGAAWASSNNVTGKAGGRLSGAILINPIGDYPGSSKRRWGHGFIKASRPLWGGTLSGLVARDSYAKRFDEELDYRPGALTFFGFPAFPNGIQPIRQPIDIRATTSQIRWVSQDDTRLTHQWGAFVQETGKNRTDDFGPLLFGVPAPRYLTHALQTSVFGGVGYAATPNIKLEVQGRFDQDERTQIILASVGGPQIERRQETFEHFQPRLTAQWLKGDSNAFVTYGEAFRPGGFNPSPAANSIWQATYRPEITTSLEAGLKRRFGPWASRLELAAFSNEVEHYQNYTFIDNQSVTLNVDTVTVRGFEASLNVQPMRGLDLGTSYALAETKIKRFIATDPLLGSPAIRDYSGKAIPNTPRDTGKIWGHYGHQLGESFVSARLDLNYAGKTFYEIDNVLYSPARWWSDFTATAQWASWTLWVNVQNLTDERWAISAFGQGMTGLLAGLGPDGPFDTFTINRGRKLNISLRKEY</sequence>
<reference evidence="15" key="1">
    <citation type="submission" date="2021-05" db="EMBL/GenBank/DDBJ databases">
        <authorList>
            <person name="Tanabe Y."/>
        </authorList>
    </citation>
    <scope>NUCLEOTIDE SEQUENCE</scope>
    <source>
        <strain evidence="15">BOTRYCO-1</strain>
    </source>
</reference>
<dbReference type="InterPro" id="IPR036942">
    <property type="entry name" value="Beta-barrel_TonB_sf"/>
</dbReference>
<evidence type="ECO:0000256" key="5">
    <source>
        <dbReference type="ARBA" id="ARBA00022692"/>
    </source>
</evidence>
<evidence type="ECO:0000259" key="13">
    <source>
        <dbReference type="Pfam" id="PF00593"/>
    </source>
</evidence>
<evidence type="ECO:0000256" key="9">
    <source>
        <dbReference type="ARBA" id="ARBA00023136"/>
    </source>
</evidence>
<keyword evidence="10 11" id="KW-0998">Cell outer membrane</keyword>
<keyword evidence="15" id="KW-0675">Receptor</keyword>
<evidence type="ECO:0000256" key="4">
    <source>
        <dbReference type="ARBA" id="ARBA00022496"/>
    </source>
</evidence>
<dbReference type="InterPro" id="IPR000531">
    <property type="entry name" value="Beta-barrel_TonB"/>
</dbReference>
<keyword evidence="2 11" id="KW-0813">Transport</keyword>
<name>A0ABQ4PW95_9PROT</name>
<evidence type="ECO:0000256" key="12">
    <source>
        <dbReference type="RuleBase" id="RU003357"/>
    </source>
</evidence>
<dbReference type="RefSeq" id="WP_284360090.1">
    <property type="nucleotide sequence ID" value="NZ_BPFZ01000008.1"/>
</dbReference>
<comment type="subcellular location">
    <subcellularLocation>
        <location evidence="1 11">Cell outer membrane</location>
        <topology evidence="1 11">Multi-pass membrane protein</topology>
    </subcellularLocation>
</comment>
<evidence type="ECO:0000313" key="15">
    <source>
        <dbReference type="EMBL" id="GIU67272.1"/>
    </source>
</evidence>
<dbReference type="PANTHER" id="PTHR32552:SF81">
    <property type="entry name" value="TONB-DEPENDENT OUTER MEMBRANE RECEPTOR"/>
    <property type="match status" value="1"/>
</dbReference>
<keyword evidence="8 12" id="KW-0798">TonB box</keyword>